<keyword evidence="4" id="KW-0391">Immunity</keyword>
<dbReference type="Gene3D" id="2.60.40.10">
    <property type="entry name" value="Immunoglobulins"/>
    <property type="match status" value="1"/>
</dbReference>
<organism evidence="11 12">
    <name type="scientific">Ranitomeya imitator</name>
    <name type="common">mimic poison frog</name>
    <dbReference type="NCBI Taxonomy" id="111125"/>
    <lineage>
        <taxon>Eukaryota</taxon>
        <taxon>Metazoa</taxon>
        <taxon>Chordata</taxon>
        <taxon>Craniata</taxon>
        <taxon>Vertebrata</taxon>
        <taxon>Euteleostomi</taxon>
        <taxon>Amphibia</taxon>
        <taxon>Batrachia</taxon>
        <taxon>Anura</taxon>
        <taxon>Neobatrachia</taxon>
        <taxon>Hyloidea</taxon>
        <taxon>Dendrobatidae</taxon>
        <taxon>Dendrobatinae</taxon>
        <taxon>Ranitomeya</taxon>
    </lineage>
</organism>
<name>A0ABN9KYG8_9NEOB</name>
<comment type="subcellular location">
    <subcellularLocation>
        <location evidence="1">Cell membrane</location>
    </subcellularLocation>
</comment>
<dbReference type="PANTHER" id="PTHR19433">
    <property type="entry name" value="T-CELL RECEPTOR ALPHA CHAIN V REGION-RELATED"/>
    <property type="match status" value="1"/>
</dbReference>
<feature type="region of interest" description="Disordered" evidence="8">
    <location>
        <begin position="115"/>
        <end position="136"/>
    </location>
</feature>
<evidence type="ECO:0000259" key="10">
    <source>
        <dbReference type="PROSITE" id="PS50835"/>
    </source>
</evidence>
<dbReference type="SMART" id="SM00406">
    <property type="entry name" value="IGv"/>
    <property type="match status" value="1"/>
</dbReference>
<keyword evidence="5 9" id="KW-0472">Membrane</keyword>
<comment type="caution">
    <text evidence="11">The sequence shown here is derived from an EMBL/GenBank/DDBJ whole genome shotgun (WGS) entry which is preliminary data.</text>
</comment>
<evidence type="ECO:0000313" key="11">
    <source>
        <dbReference type="EMBL" id="CAJ0925129.1"/>
    </source>
</evidence>
<keyword evidence="6" id="KW-1015">Disulfide bond</keyword>
<dbReference type="PROSITE" id="PS50835">
    <property type="entry name" value="IG_LIKE"/>
    <property type="match status" value="1"/>
</dbReference>
<evidence type="ECO:0000256" key="1">
    <source>
        <dbReference type="ARBA" id="ARBA00004236"/>
    </source>
</evidence>
<dbReference type="InterPro" id="IPR013106">
    <property type="entry name" value="Ig_V-set"/>
</dbReference>
<dbReference type="Pfam" id="PF07686">
    <property type="entry name" value="V-set"/>
    <property type="match status" value="1"/>
</dbReference>
<feature type="transmembrane region" description="Helical" evidence="9">
    <location>
        <begin position="309"/>
        <end position="328"/>
    </location>
</feature>
<evidence type="ECO:0000256" key="8">
    <source>
        <dbReference type="SAM" id="MobiDB-lite"/>
    </source>
</evidence>
<keyword evidence="2" id="KW-1003">Cell membrane</keyword>
<evidence type="ECO:0000256" key="5">
    <source>
        <dbReference type="ARBA" id="ARBA00023136"/>
    </source>
</evidence>
<keyword evidence="12" id="KW-1185">Reference proteome</keyword>
<dbReference type="SUPFAM" id="SSF48726">
    <property type="entry name" value="Immunoglobulin"/>
    <property type="match status" value="2"/>
</dbReference>
<feature type="region of interest" description="Disordered" evidence="8">
    <location>
        <begin position="46"/>
        <end position="65"/>
    </location>
</feature>
<sequence>MIPGEAPIFLISGYQDKEDNRFTITFGKDRKSSVLYIRAVKPEDSAFPKRRQKSQRQSQQEKPKLVPAAPALKAVFLLPEKGAFEALCCQTMMALVQNLSVQAASTIQMIQHRERTDPDWQRQAGGEEDEQQLQPAGVDGSFCSCNIIQKDRQDVISGEHCNLGCDHAAIATNDYIHWYRMIPGEAPIFLISGYNNKEDNRFTITFGKDRKSSVLYIRAVKPEDSAVYLCAQGIWMPALSIFTCSSCGSVSSTDAQQRARTDYVIAPSDLSVTDRGRCRGSRTGARSSSLVFTIVEFGVRLFEGVDRPLLMHPMILFALAAAAWHWLLQMKKQQLIAEAMMTSDFTQTDGFTIQDLGKDEQQEKR</sequence>
<gene>
    <name evidence="11" type="ORF">RIMI_LOCUS2424261</name>
</gene>
<dbReference type="EMBL" id="CAUEEQ010003370">
    <property type="protein sequence ID" value="CAJ0925129.1"/>
    <property type="molecule type" value="Genomic_DNA"/>
</dbReference>
<proteinExistence type="predicted"/>
<feature type="domain" description="Ig-like" evidence="10">
    <location>
        <begin position="135"/>
        <end position="230"/>
    </location>
</feature>
<dbReference type="InterPro" id="IPR007110">
    <property type="entry name" value="Ig-like_dom"/>
</dbReference>
<dbReference type="Proteomes" id="UP001176940">
    <property type="component" value="Unassembled WGS sequence"/>
</dbReference>
<evidence type="ECO:0000256" key="3">
    <source>
        <dbReference type="ARBA" id="ARBA00022729"/>
    </source>
</evidence>
<reference evidence="11" key="1">
    <citation type="submission" date="2023-07" db="EMBL/GenBank/DDBJ databases">
        <authorList>
            <person name="Stuckert A."/>
        </authorList>
    </citation>
    <scope>NUCLEOTIDE SEQUENCE</scope>
</reference>
<accession>A0ABN9KYG8</accession>
<evidence type="ECO:0000256" key="7">
    <source>
        <dbReference type="ARBA" id="ARBA00023180"/>
    </source>
</evidence>
<keyword evidence="3" id="KW-0732">Signal</keyword>
<dbReference type="InterPro" id="IPR052051">
    <property type="entry name" value="TCR_complex_component"/>
</dbReference>
<dbReference type="InterPro" id="IPR013783">
    <property type="entry name" value="Ig-like_fold"/>
</dbReference>
<keyword evidence="7" id="KW-0325">Glycoprotein</keyword>
<evidence type="ECO:0000256" key="6">
    <source>
        <dbReference type="ARBA" id="ARBA00023157"/>
    </source>
</evidence>
<evidence type="ECO:0000256" key="4">
    <source>
        <dbReference type="ARBA" id="ARBA00022859"/>
    </source>
</evidence>
<keyword evidence="9" id="KW-0812">Transmembrane</keyword>
<evidence type="ECO:0000256" key="9">
    <source>
        <dbReference type="SAM" id="Phobius"/>
    </source>
</evidence>
<dbReference type="InterPro" id="IPR036179">
    <property type="entry name" value="Ig-like_dom_sf"/>
</dbReference>
<evidence type="ECO:0000313" key="12">
    <source>
        <dbReference type="Proteomes" id="UP001176940"/>
    </source>
</evidence>
<keyword evidence="9" id="KW-1133">Transmembrane helix</keyword>
<protein>
    <recommendedName>
        <fullName evidence="10">Ig-like domain-containing protein</fullName>
    </recommendedName>
</protein>
<evidence type="ECO:0000256" key="2">
    <source>
        <dbReference type="ARBA" id="ARBA00022475"/>
    </source>
</evidence>